<name>A0A1G2CJ36_9BACT</name>
<protein>
    <submittedName>
        <fullName evidence="1">Uncharacterized protein</fullName>
    </submittedName>
</protein>
<dbReference type="EMBL" id="MHLB01000039">
    <property type="protein sequence ID" value="OGZ01416.1"/>
    <property type="molecule type" value="Genomic_DNA"/>
</dbReference>
<evidence type="ECO:0000313" key="2">
    <source>
        <dbReference type="Proteomes" id="UP000178348"/>
    </source>
</evidence>
<organism evidence="1 2">
    <name type="scientific">Candidatus Liptonbacteria bacterium RIFCSPLOWO2_01_FULL_53_13</name>
    <dbReference type="NCBI Taxonomy" id="1798651"/>
    <lineage>
        <taxon>Bacteria</taxon>
        <taxon>Candidatus Liptoniibacteriota</taxon>
    </lineage>
</organism>
<reference evidence="1 2" key="1">
    <citation type="journal article" date="2016" name="Nat. Commun.">
        <title>Thousands of microbial genomes shed light on interconnected biogeochemical processes in an aquifer system.</title>
        <authorList>
            <person name="Anantharaman K."/>
            <person name="Brown C.T."/>
            <person name="Hug L.A."/>
            <person name="Sharon I."/>
            <person name="Castelle C.J."/>
            <person name="Probst A.J."/>
            <person name="Thomas B.C."/>
            <person name="Singh A."/>
            <person name="Wilkins M.J."/>
            <person name="Karaoz U."/>
            <person name="Brodie E.L."/>
            <person name="Williams K.H."/>
            <person name="Hubbard S.S."/>
            <person name="Banfield J.F."/>
        </authorList>
    </citation>
    <scope>NUCLEOTIDE SEQUENCE [LARGE SCALE GENOMIC DNA]</scope>
</reference>
<dbReference type="Proteomes" id="UP000178348">
    <property type="component" value="Unassembled WGS sequence"/>
</dbReference>
<dbReference type="AlphaFoldDB" id="A0A1G2CJ36"/>
<sequence length="66" mass="7366">MGQFIDLEGKSVVVSLTKGRSFHGRCIGIRENAVGLREQVTGQIQWFNMSCPEFVSVCTYVEVVEV</sequence>
<evidence type="ECO:0000313" key="1">
    <source>
        <dbReference type="EMBL" id="OGZ01416.1"/>
    </source>
</evidence>
<gene>
    <name evidence="1" type="ORF">A2946_00925</name>
</gene>
<accession>A0A1G2CJ36</accession>
<comment type="caution">
    <text evidence="1">The sequence shown here is derived from an EMBL/GenBank/DDBJ whole genome shotgun (WGS) entry which is preliminary data.</text>
</comment>
<proteinExistence type="predicted"/>